<evidence type="ECO:0000256" key="1">
    <source>
        <dbReference type="SAM" id="MobiDB-lite"/>
    </source>
</evidence>
<keyword evidence="3" id="KW-1185">Reference proteome</keyword>
<feature type="region of interest" description="Disordered" evidence="1">
    <location>
        <begin position="514"/>
        <end position="552"/>
    </location>
</feature>
<evidence type="ECO:0000313" key="2">
    <source>
        <dbReference type="EMBL" id="KAL3685731.1"/>
    </source>
</evidence>
<feature type="compositionally biased region" description="Polar residues" evidence="1">
    <location>
        <begin position="517"/>
        <end position="533"/>
    </location>
</feature>
<name>A0ABD3H4A4_9MARC</name>
<organism evidence="2 3">
    <name type="scientific">Riccia sorocarpa</name>
    <dbReference type="NCBI Taxonomy" id="122646"/>
    <lineage>
        <taxon>Eukaryota</taxon>
        <taxon>Viridiplantae</taxon>
        <taxon>Streptophyta</taxon>
        <taxon>Embryophyta</taxon>
        <taxon>Marchantiophyta</taxon>
        <taxon>Marchantiopsida</taxon>
        <taxon>Marchantiidae</taxon>
        <taxon>Marchantiales</taxon>
        <taxon>Ricciaceae</taxon>
        <taxon>Riccia</taxon>
    </lineage>
</organism>
<dbReference type="Proteomes" id="UP001633002">
    <property type="component" value="Unassembled WGS sequence"/>
</dbReference>
<evidence type="ECO:0000313" key="3">
    <source>
        <dbReference type="Proteomes" id="UP001633002"/>
    </source>
</evidence>
<protein>
    <submittedName>
        <fullName evidence="2">Uncharacterized protein</fullName>
    </submittedName>
</protein>
<feature type="region of interest" description="Disordered" evidence="1">
    <location>
        <begin position="15"/>
        <end position="89"/>
    </location>
</feature>
<dbReference type="EMBL" id="JBJQOH010000006">
    <property type="protein sequence ID" value="KAL3685731.1"/>
    <property type="molecule type" value="Genomic_DNA"/>
</dbReference>
<feature type="compositionally biased region" description="Polar residues" evidence="1">
    <location>
        <begin position="429"/>
        <end position="438"/>
    </location>
</feature>
<sequence>MSEFTNIARGSGRIIHHHRKDPRVDGKGLPIVPMDNNCVPIIQEDRDEDEQRPSGQAIPGEGVTTPREGEVSPVDGDSVPPSGEFTPDDQGVTMVQEGEIMEGVEVDVHPGQLQASMRATSSSQVIVTTTAGEFGKELVTAMTQILAKTSKRVITGTDGLEAIRYARDAFDQVFTAVEPAMDRLQTLEVDCKAQREEIEALQATVSARDITIWSLEKELEESRNLESQAQTLLQKTQQELAAKEQVCNALQKGLDDEKVFRKVDQQKIERAKKELEDFRASQKAKEDHEKAAGEKFYASGGGENSDTEEEEESEEEEEGAPSSNPSKKDPGSGPEDGAGGSGAPHSTAESVPEAMGISRASPDKGVAVATRGNTPSPAETVAMITIDPQELSQMEGIVRVPFFGARGTQQLEQGRQSPKVDTPALPARGTQQLEQGRQSPKVDTPALPARGMQQVEEGRQSPKIDTPAVPTRSIQQVEEGRQGPEADILASLAQGVQQLQSGYAGLKEFTPAGTSGGNVYSGESSQRPWTSAPATEPDAGPPGFSQDDHLRPTPGQCVVNTYADGRQTCSVFGLPCETMFPISLAHRQGRIQEIGIERACLETKVNLYRLKKGLEVYDCLEPYQRMGVVWGLPVTSLRMTRVIGMESFVYPQSMTPLPRDVRLPAVPSEPGRFPHYLAQVLGIDHGSSYNPICIDARFLFQTIRPDLPQDAFLTDQRAREYAALGENSAWYPFLPRSAMTRRLMDSFNEALALMRRAILPADIEQVYQFDLDTFRAHAILEWHVEPNSKLWTEEFTTIWDRGLDLWDITDFRGFICEAVLRGDIRLERPHDLAYVSYYLPSLVIRYLGRSAKEVASALERRGTVFPRKVYQEFPRLSSQKKRDDIKHDARFVRSRGNTTKMWPGIKDPNATTVGKKLEEELSLLGKHMPGGWRGLGMHIREMTERLEKIKKISSSRFLDPRRSQIRIWGQT</sequence>
<accession>A0ABD3H4A4</accession>
<gene>
    <name evidence="2" type="ORF">R1sor_003753</name>
</gene>
<proteinExistence type="predicted"/>
<reference evidence="2 3" key="1">
    <citation type="submission" date="2024-09" db="EMBL/GenBank/DDBJ databases">
        <title>Chromosome-scale assembly of Riccia sorocarpa.</title>
        <authorList>
            <person name="Paukszto L."/>
        </authorList>
    </citation>
    <scope>NUCLEOTIDE SEQUENCE [LARGE SCALE GENOMIC DNA]</scope>
    <source>
        <strain evidence="2">LP-2024</strain>
        <tissue evidence="2">Aerial parts of the thallus</tissue>
    </source>
</reference>
<feature type="compositionally biased region" description="Basic and acidic residues" evidence="1">
    <location>
        <begin position="275"/>
        <end position="293"/>
    </location>
</feature>
<dbReference type="AlphaFoldDB" id="A0ABD3H4A4"/>
<comment type="caution">
    <text evidence="2">The sequence shown here is derived from an EMBL/GenBank/DDBJ whole genome shotgun (WGS) entry which is preliminary data.</text>
</comment>
<feature type="compositionally biased region" description="Acidic residues" evidence="1">
    <location>
        <begin position="305"/>
        <end position="319"/>
    </location>
</feature>
<feature type="region of interest" description="Disordered" evidence="1">
    <location>
        <begin position="408"/>
        <end position="474"/>
    </location>
</feature>
<feature type="region of interest" description="Disordered" evidence="1">
    <location>
        <begin position="275"/>
        <end position="380"/>
    </location>
</feature>